<reference evidence="3" key="1">
    <citation type="journal article" date="2018" name="Nat. Microbiol.">
        <title>Leveraging single-cell genomics to expand the fungal tree of life.</title>
        <authorList>
            <person name="Ahrendt S.R."/>
            <person name="Quandt C.A."/>
            <person name="Ciobanu D."/>
            <person name="Clum A."/>
            <person name="Salamov A."/>
            <person name="Andreopoulos B."/>
            <person name="Cheng J.F."/>
            <person name="Woyke T."/>
            <person name="Pelin A."/>
            <person name="Henrissat B."/>
            <person name="Reynolds N.K."/>
            <person name="Benny G.L."/>
            <person name="Smith M.E."/>
            <person name="James T.Y."/>
            <person name="Grigoriev I.V."/>
        </authorList>
    </citation>
    <scope>NUCLEOTIDE SEQUENCE [LARGE SCALE GENOMIC DNA]</scope>
</reference>
<evidence type="ECO:0000313" key="2">
    <source>
        <dbReference type="EMBL" id="RKP14810.1"/>
    </source>
</evidence>
<feature type="non-terminal residue" evidence="2">
    <location>
        <position position="204"/>
    </location>
</feature>
<keyword evidence="1" id="KW-1133">Transmembrane helix</keyword>
<organism evidence="2 3">
    <name type="scientific">Piptocephalis cylindrospora</name>
    <dbReference type="NCBI Taxonomy" id="1907219"/>
    <lineage>
        <taxon>Eukaryota</taxon>
        <taxon>Fungi</taxon>
        <taxon>Fungi incertae sedis</taxon>
        <taxon>Zoopagomycota</taxon>
        <taxon>Zoopagomycotina</taxon>
        <taxon>Zoopagomycetes</taxon>
        <taxon>Zoopagales</taxon>
        <taxon>Piptocephalidaceae</taxon>
        <taxon>Piptocephalis</taxon>
    </lineage>
</organism>
<protein>
    <recommendedName>
        <fullName evidence="4">G-protein coupled receptors family 2 profile 2 domain-containing protein</fullName>
    </recommendedName>
</protein>
<dbReference type="OrthoDB" id="26203at2759"/>
<evidence type="ECO:0000313" key="3">
    <source>
        <dbReference type="Proteomes" id="UP000267251"/>
    </source>
</evidence>
<proteinExistence type="predicted"/>
<feature type="transmembrane region" description="Helical" evidence="1">
    <location>
        <begin position="111"/>
        <end position="131"/>
    </location>
</feature>
<accession>A0A4P9Y9V1</accession>
<evidence type="ECO:0008006" key="4">
    <source>
        <dbReference type="Google" id="ProtNLM"/>
    </source>
</evidence>
<keyword evidence="1" id="KW-0472">Membrane</keyword>
<dbReference type="AlphaFoldDB" id="A0A4P9Y9V1"/>
<feature type="transmembrane region" description="Helical" evidence="1">
    <location>
        <begin position="173"/>
        <end position="196"/>
    </location>
</feature>
<name>A0A4P9Y9V1_9FUNG</name>
<sequence length="204" mass="23664">MSMTLGYHGIDYDFGVMCMIKWNFSNALLFYPIAGIAFPACALHVITLAKIFMTRKRVDSSHNAADQLSQLPSGAQGAEADGLSTERRRWWEGWGHQGFWALRTLHQHWRVITLALYYCYIALIYWLFYFLQSHRVEDSLQDEARTRDWYECIFSGGTQTECYNRIRDHIPPLGLAIFVEISASLYGIVFFIIFACRPSVLKNW</sequence>
<dbReference type="Proteomes" id="UP000267251">
    <property type="component" value="Unassembled WGS sequence"/>
</dbReference>
<keyword evidence="3" id="KW-1185">Reference proteome</keyword>
<feature type="transmembrane region" description="Helical" evidence="1">
    <location>
        <begin position="29"/>
        <end position="52"/>
    </location>
</feature>
<gene>
    <name evidence="2" type="ORF">BJ684DRAFT_6341</name>
</gene>
<keyword evidence="1" id="KW-0812">Transmembrane</keyword>
<evidence type="ECO:0000256" key="1">
    <source>
        <dbReference type="SAM" id="Phobius"/>
    </source>
</evidence>
<dbReference type="EMBL" id="KZ987788">
    <property type="protein sequence ID" value="RKP14810.1"/>
    <property type="molecule type" value="Genomic_DNA"/>
</dbReference>